<dbReference type="EMBL" id="QASA01000003">
    <property type="protein sequence ID" value="RDC58699.1"/>
    <property type="molecule type" value="Genomic_DNA"/>
</dbReference>
<name>A0A369Q701_9BACT</name>
<reference evidence="1 3" key="1">
    <citation type="submission" date="2018-04" db="EMBL/GenBank/DDBJ databases">
        <title>Adhaeribacter sp. HMF7616 genome sequencing and assembly.</title>
        <authorList>
            <person name="Kang H."/>
            <person name="Kang J."/>
            <person name="Cha I."/>
            <person name="Kim H."/>
            <person name="Joh K."/>
        </authorList>
    </citation>
    <scope>NUCLEOTIDE SEQUENCE [LARGE SCALE GENOMIC DNA]</scope>
    <source>
        <strain evidence="1 3">HMF7616</strain>
    </source>
</reference>
<evidence type="ECO:0000313" key="3">
    <source>
        <dbReference type="Proteomes" id="UP000253919"/>
    </source>
</evidence>
<dbReference type="EMBL" id="QASA01000003">
    <property type="protein sequence ID" value="RDC58744.1"/>
    <property type="molecule type" value="Genomic_DNA"/>
</dbReference>
<proteinExistence type="predicted"/>
<dbReference type="Proteomes" id="UP000253919">
    <property type="component" value="Unassembled WGS sequence"/>
</dbReference>
<evidence type="ECO:0000313" key="1">
    <source>
        <dbReference type="EMBL" id="RDC58699.1"/>
    </source>
</evidence>
<organism evidence="1 3">
    <name type="scientific">Adhaeribacter pallidiroseus</name>
    <dbReference type="NCBI Taxonomy" id="2072847"/>
    <lineage>
        <taxon>Bacteria</taxon>
        <taxon>Pseudomonadati</taxon>
        <taxon>Bacteroidota</taxon>
        <taxon>Cytophagia</taxon>
        <taxon>Cytophagales</taxon>
        <taxon>Hymenobacteraceae</taxon>
        <taxon>Adhaeribacter</taxon>
    </lineage>
</organism>
<keyword evidence="3" id="KW-1185">Reference proteome</keyword>
<gene>
    <name evidence="1" type="ORF">AHMF7616_05333</name>
    <name evidence="2" type="ORF">AHMF7616_05378</name>
</gene>
<accession>A0A369Q701</accession>
<comment type="caution">
    <text evidence="1">The sequence shown here is derived from an EMBL/GenBank/DDBJ whole genome shotgun (WGS) entry which is preliminary data.</text>
</comment>
<evidence type="ECO:0000313" key="2">
    <source>
        <dbReference type="EMBL" id="RDC58744.1"/>
    </source>
</evidence>
<sequence length="102" mass="11631">MFPMTSLIPAPLIVLLLKEELKSQKLMSGLNQLGIVAEPYQSDLGRVILMLMGFANSEQDEALYTFYNEQLGLFTALEIGVFQQQLDHLALRLYQELEAIRR</sequence>
<protein>
    <submittedName>
        <fullName evidence="1">Uncharacterized protein</fullName>
    </submittedName>
</protein>
<dbReference type="AlphaFoldDB" id="A0A369Q701"/>